<evidence type="ECO:0000256" key="2">
    <source>
        <dbReference type="SAM" id="MobiDB-lite"/>
    </source>
</evidence>
<organism evidence="3 4">
    <name type="scientific">Hirschia litorea</name>
    <dbReference type="NCBI Taxonomy" id="1199156"/>
    <lineage>
        <taxon>Bacteria</taxon>
        <taxon>Pseudomonadati</taxon>
        <taxon>Pseudomonadota</taxon>
        <taxon>Alphaproteobacteria</taxon>
        <taxon>Hyphomonadales</taxon>
        <taxon>Hyphomonadaceae</taxon>
        <taxon>Hirschia</taxon>
    </lineage>
</organism>
<gene>
    <name evidence="3" type="ORF">ACFQS8_09300</name>
</gene>
<evidence type="ECO:0000313" key="3">
    <source>
        <dbReference type="EMBL" id="MFC7291809.1"/>
    </source>
</evidence>
<keyword evidence="3" id="KW-0282">Flagellum</keyword>
<sequence length="150" mass="16121">MAIAAHDGADRADQLIAITQRLSTLISEEIVAHQENRLDATSQDWAEKEKLAHAYRIEIANIRANPTLLAEASQAQKEELKNTVEAFRELSERHANALLASKEVTEGLVRALTEEVATSRAAPAGYGRAGTVAQPKSSAAHSGIATNLKV</sequence>
<evidence type="ECO:0000313" key="4">
    <source>
        <dbReference type="Proteomes" id="UP001596492"/>
    </source>
</evidence>
<proteinExistence type="predicted"/>
<keyword evidence="3" id="KW-0966">Cell projection</keyword>
<keyword evidence="1" id="KW-0175">Coiled coil</keyword>
<feature type="coiled-coil region" evidence="1">
    <location>
        <begin position="70"/>
        <end position="97"/>
    </location>
</feature>
<evidence type="ECO:0000256" key="1">
    <source>
        <dbReference type="SAM" id="Coils"/>
    </source>
</evidence>
<name>A0ABW2IKX5_9PROT</name>
<accession>A0ABW2IKX5</accession>
<comment type="caution">
    <text evidence="3">The sequence shown here is derived from an EMBL/GenBank/DDBJ whole genome shotgun (WGS) entry which is preliminary data.</text>
</comment>
<dbReference type="Proteomes" id="UP001596492">
    <property type="component" value="Unassembled WGS sequence"/>
</dbReference>
<protein>
    <submittedName>
        <fullName evidence="3">Flagellar basal-body protein FlbY</fullName>
    </submittedName>
</protein>
<reference evidence="4" key="1">
    <citation type="journal article" date="2019" name="Int. J. Syst. Evol. Microbiol.">
        <title>The Global Catalogue of Microorganisms (GCM) 10K type strain sequencing project: providing services to taxonomists for standard genome sequencing and annotation.</title>
        <authorList>
            <consortium name="The Broad Institute Genomics Platform"/>
            <consortium name="The Broad Institute Genome Sequencing Center for Infectious Disease"/>
            <person name="Wu L."/>
            <person name="Ma J."/>
        </authorList>
    </citation>
    <scope>NUCLEOTIDE SEQUENCE [LARGE SCALE GENOMIC DNA]</scope>
    <source>
        <strain evidence="4">CCUG 51308</strain>
    </source>
</reference>
<keyword evidence="3" id="KW-0969">Cilium</keyword>
<keyword evidence="4" id="KW-1185">Reference proteome</keyword>
<feature type="region of interest" description="Disordered" evidence="2">
    <location>
        <begin position="126"/>
        <end position="150"/>
    </location>
</feature>
<dbReference type="EMBL" id="JBHTBR010000005">
    <property type="protein sequence ID" value="MFC7291809.1"/>
    <property type="molecule type" value="Genomic_DNA"/>
</dbReference>
<dbReference type="RefSeq" id="WP_382167047.1">
    <property type="nucleotide sequence ID" value="NZ_JBHTBR010000005.1"/>
</dbReference>